<feature type="compositionally biased region" description="Basic and acidic residues" evidence="1">
    <location>
        <begin position="149"/>
        <end position="158"/>
    </location>
</feature>
<name>A0A1G9NM77_9RHOB</name>
<dbReference type="AlphaFoldDB" id="A0A1G9NM77"/>
<evidence type="ECO:0000313" key="4">
    <source>
        <dbReference type="Proteomes" id="UP000199555"/>
    </source>
</evidence>
<proteinExistence type="predicted"/>
<keyword evidence="4" id="KW-1185">Reference proteome</keyword>
<protein>
    <submittedName>
        <fullName evidence="3">Hemerythrin HHE cation binding domain-containing protein</fullName>
    </submittedName>
</protein>
<feature type="region of interest" description="Disordered" evidence="1">
    <location>
        <begin position="134"/>
        <end position="158"/>
    </location>
</feature>
<evidence type="ECO:0000313" key="3">
    <source>
        <dbReference type="EMBL" id="SDL87464.1"/>
    </source>
</evidence>
<gene>
    <name evidence="3" type="ORF">SAMN04487971_13213</name>
</gene>
<evidence type="ECO:0000256" key="1">
    <source>
        <dbReference type="SAM" id="MobiDB-lite"/>
    </source>
</evidence>
<reference evidence="4" key="1">
    <citation type="submission" date="2016-10" db="EMBL/GenBank/DDBJ databases">
        <authorList>
            <person name="Varghese N."/>
            <person name="Submissions S."/>
        </authorList>
    </citation>
    <scope>NUCLEOTIDE SEQUENCE [LARGE SCALE GENOMIC DNA]</scope>
    <source>
        <strain evidence="4">CGMCC 1.7655</strain>
    </source>
</reference>
<dbReference type="EMBL" id="FNGE01000032">
    <property type="protein sequence ID" value="SDL87464.1"/>
    <property type="molecule type" value="Genomic_DNA"/>
</dbReference>
<organism evidence="3 4">
    <name type="scientific">Paracoccus chinensis</name>
    <dbReference type="NCBI Taxonomy" id="525640"/>
    <lineage>
        <taxon>Bacteria</taxon>
        <taxon>Pseudomonadati</taxon>
        <taxon>Pseudomonadota</taxon>
        <taxon>Alphaproteobacteria</taxon>
        <taxon>Rhodobacterales</taxon>
        <taxon>Paracoccaceae</taxon>
        <taxon>Paracoccus</taxon>
    </lineage>
</organism>
<dbReference type="Gene3D" id="1.20.120.520">
    <property type="entry name" value="nmb1532 protein domain like"/>
    <property type="match status" value="1"/>
</dbReference>
<dbReference type="OrthoDB" id="8019734at2"/>
<dbReference type="Proteomes" id="UP000199555">
    <property type="component" value="Unassembled WGS sequence"/>
</dbReference>
<sequence>MPTVQQLMQTAPVKANEIFAKLADTPAPTARARDQLVSDLKVELERQAEFEEQRLFPVLRENKETKDLVADAMRDSQQMRKLLGELERSPKDGEAFSTKVAEFRDLFQRRLRDDKDEILPSVLKALKDEEAGSAVAKTGGVTTGTTPVRRTDDSEHPMTEVARQGADVMKAGMDLVQQGTQVARRAMGTGTDATGERDWGLQSRTAPDDAQETARRAASVGGSMMELLNEQALQVLQAQTAMTAGSIRRLAEVAQVQSAFMAGSFQRMGQFNDRYLAFLRGWSTVPSFPSARR</sequence>
<feature type="domain" description="Hemerythrin-like" evidence="2">
    <location>
        <begin position="30"/>
        <end position="120"/>
    </location>
</feature>
<feature type="compositionally biased region" description="Low complexity" evidence="1">
    <location>
        <begin position="138"/>
        <end position="148"/>
    </location>
</feature>
<accession>A0A1G9NM77</accession>
<dbReference type="STRING" id="525640.SAMN04487971_13213"/>
<dbReference type="Pfam" id="PF01814">
    <property type="entry name" value="Hemerythrin"/>
    <property type="match status" value="1"/>
</dbReference>
<dbReference type="RefSeq" id="WP_090757435.1">
    <property type="nucleotide sequence ID" value="NZ_FNGE01000032.1"/>
</dbReference>
<feature type="region of interest" description="Disordered" evidence="1">
    <location>
        <begin position="188"/>
        <end position="211"/>
    </location>
</feature>
<evidence type="ECO:0000259" key="2">
    <source>
        <dbReference type="Pfam" id="PF01814"/>
    </source>
</evidence>
<dbReference type="InterPro" id="IPR012312">
    <property type="entry name" value="Hemerythrin-like"/>
</dbReference>